<evidence type="ECO:0000313" key="1">
    <source>
        <dbReference type="EMBL" id="GGX98559.1"/>
    </source>
</evidence>
<organism evidence="1 2">
    <name type="scientific">Streptomyces fructofermentans</name>
    <dbReference type="NCBI Taxonomy" id="152141"/>
    <lineage>
        <taxon>Bacteria</taxon>
        <taxon>Bacillati</taxon>
        <taxon>Actinomycetota</taxon>
        <taxon>Actinomycetes</taxon>
        <taxon>Kitasatosporales</taxon>
        <taxon>Streptomycetaceae</taxon>
        <taxon>Streptomyces</taxon>
    </lineage>
</organism>
<sequence>MASVDRNLESYLAHLPTVRAAIRALAEERAARMRAVAAARQQTGTFARSFKVEHGSTDSVIYSTDPAALSKNYGHTAPDGTAVEGVHAFEAGIS</sequence>
<dbReference type="RefSeq" id="WP_190040207.1">
    <property type="nucleotide sequence ID" value="NZ_BMWD01000054.1"/>
</dbReference>
<name>A0A918NVT8_9ACTN</name>
<dbReference type="Proteomes" id="UP000645555">
    <property type="component" value="Unassembled WGS sequence"/>
</dbReference>
<accession>A0A918NVT8</accession>
<keyword evidence="2" id="KW-1185">Reference proteome</keyword>
<evidence type="ECO:0000313" key="2">
    <source>
        <dbReference type="Proteomes" id="UP000645555"/>
    </source>
</evidence>
<dbReference type="EMBL" id="BMWD01000054">
    <property type="protein sequence ID" value="GGX98559.1"/>
    <property type="molecule type" value="Genomic_DNA"/>
</dbReference>
<gene>
    <name evidence="1" type="ORF">GCM10010515_75960</name>
</gene>
<dbReference type="Pfam" id="PF17395">
    <property type="entry name" value="DUF5403"/>
    <property type="match status" value="1"/>
</dbReference>
<protein>
    <submittedName>
        <fullName evidence="1">Uncharacterized protein</fullName>
    </submittedName>
</protein>
<dbReference type="AlphaFoldDB" id="A0A918NVT8"/>
<comment type="caution">
    <text evidence="1">The sequence shown here is derived from an EMBL/GenBank/DDBJ whole genome shotgun (WGS) entry which is preliminary data.</text>
</comment>
<reference evidence="1" key="2">
    <citation type="submission" date="2020-09" db="EMBL/GenBank/DDBJ databases">
        <authorList>
            <person name="Sun Q."/>
            <person name="Ohkuma M."/>
        </authorList>
    </citation>
    <scope>NUCLEOTIDE SEQUENCE</scope>
    <source>
        <strain evidence="1">JCM 4956</strain>
    </source>
</reference>
<proteinExistence type="predicted"/>
<dbReference type="InterPro" id="IPR039452">
    <property type="entry name" value="DUF5403"/>
</dbReference>
<reference evidence="1" key="1">
    <citation type="journal article" date="2014" name="Int. J. Syst. Evol. Microbiol.">
        <title>Complete genome sequence of Corynebacterium casei LMG S-19264T (=DSM 44701T), isolated from a smear-ripened cheese.</title>
        <authorList>
            <consortium name="US DOE Joint Genome Institute (JGI-PGF)"/>
            <person name="Walter F."/>
            <person name="Albersmeier A."/>
            <person name="Kalinowski J."/>
            <person name="Ruckert C."/>
        </authorList>
    </citation>
    <scope>NUCLEOTIDE SEQUENCE</scope>
    <source>
        <strain evidence="1">JCM 4956</strain>
    </source>
</reference>